<protein>
    <submittedName>
        <fullName evidence="5">Wd repeat-containing protein 11</fullName>
    </submittedName>
</protein>
<feature type="compositionally biased region" description="Low complexity" evidence="1">
    <location>
        <begin position="692"/>
        <end position="703"/>
    </location>
</feature>
<dbReference type="InterPro" id="IPR057852">
    <property type="entry name" value="Beta-prop_WDR11_1st"/>
</dbReference>
<comment type="caution">
    <text evidence="5">The sequence shown here is derived from an EMBL/GenBank/DDBJ whole genome shotgun (WGS) entry which is preliminary data.</text>
</comment>
<feature type="domain" description="WDR11 second beta-propeller" evidence="3">
    <location>
        <begin position="491"/>
        <end position="735"/>
    </location>
</feature>
<feature type="domain" description="WDR11 first beta-propeller" evidence="2">
    <location>
        <begin position="6"/>
        <end position="470"/>
    </location>
</feature>
<proteinExistence type="predicted"/>
<evidence type="ECO:0000313" key="5">
    <source>
        <dbReference type="EMBL" id="KAK7857587.1"/>
    </source>
</evidence>
<feature type="region of interest" description="Disordered" evidence="1">
    <location>
        <begin position="683"/>
        <end position="706"/>
    </location>
</feature>
<dbReference type="Pfam" id="PF23751">
    <property type="entry name" value="Beta-prop_WDR11_1st"/>
    <property type="match status" value="1"/>
</dbReference>
<organism evidence="5">
    <name type="scientific">Quercus suber</name>
    <name type="common">Cork oak</name>
    <dbReference type="NCBI Taxonomy" id="58331"/>
    <lineage>
        <taxon>Eukaryota</taxon>
        <taxon>Viridiplantae</taxon>
        <taxon>Streptophyta</taxon>
        <taxon>Embryophyta</taxon>
        <taxon>Tracheophyta</taxon>
        <taxon>Spermatophyta</taxon>
        <taxon>Magnoliopsida</taxon>
        <taxon>eudicotyledons</taxon>
        <taxon>Gunneridae</taxon>
        <taxon>Pentapetalae</taxon>
        <taxon>rosids</taxon>
        <taxon>fabids</taxon>
        <taxon>Fagales</taxon>
        <taxon>Fagaceae</taxon>
        <taxon>Quercus</taxon>
    </lineage>
</organism>
<name>A0AAW0M214_QUESU</name>
<evidence type="ECO:0000259" key="3">
    <source>
        <dbReference type="Pfam" id="PF23752"/>
    </source>
</evidence>
<dbReference type="InterPro" id="IPR057854">
    <property type="entry name" value="TPR_WDR11"/>
</dbReference>
<dbReference type="Pfam" id="PF23753">
    <property type="entry name" value="TPR_WDR11"/>
    <property type="match status" value="1"/>
</dbReference>
<feature type="region of interest" description="Disordered" evidence="1">
    <location>
        <begin position="430"/>
        <end position="457"/>
    </location>
</feature>
<dbReference type="Gene3D" id="2.130.10.10">
    <property type="entry name" value="YVTN repeat-like/Quinoprotein amine dehydrogenase"/>
    <property type="match status" value="3"/>
</dbReference>
<dbReference type="GO" id="GO:0005737">
    <property type="term" value="C:cytoplasm"/>
    <property type="evidence" value="ECO:0007669"/>
    <property type="project" value="TreeGrafter"/>
</dbReference>
<reference evidence="5" key="2">
    <citation type="journal article" date="2018" name="Sci. Data">
        <title>The draft genome sequence of cork oak.</title>
        <authorList>
            <person name="Ramos A.M."/>
            <person name="Usie A."/>
            <person name="Barbosa P."/>
            <person name="Barros P.M."/>
            <person name="Capote T."/>
            <person name="Chaves I."/>
            <person name="Simoes F."/>
            <person name="Abreu I."/>
            <person name="Carrasquinho I."/>
            <person name="Faro C."/>
            <person name="Guimaraes J.B."/>
            <person name="Mendonca D."/>
            <person name="Nobrega F."/>
            <person name="Rodrigues L."/>
            <person name="Saibo N.J.M."/>
            <person name="Varela M.C."/>
            <person name="Egas C."/>
            <person name="Matos J."/>
            <person name="Miguel C.M."/>
            <person name="Oliveira M.M."/>
            <person name="Ricardo C.P."/>
            <person name="Goncalves S."/>
        </authorList>
    </citation>
    <scope>NUCLEOTIDE SEQUENCE [LARGE SCALE GENOMIC DNA]</scope>
    <source>
        <strain evidence="5">HL8</strain>
    </source>
</reference>
<dbReference type="InterPro" id="IPR015943">
    <property type="entry name" value="WD40/YVTN_repeat-like_dom_sf"/>
</dbReference>
<feature type="domain" description="WDR11 TPR" evidence="4">
    <location>
        <begin position="945"/>
        <end position="1337"/>
    </location>
</feature>
<feature type="compositionally biased region" description="Polar residues" evidence="1">
    <location>
        <begin position="430"/>
        <end position="439"/>
    </location>
</feature>
<accession>A0AAW0M214</accession>
<dbReference type="InterPro" id="IPR011047">
    <property type="entry name" value="Quinoprotein_ADH-like_sf"/>
</dbReference>
<dbReference type="InterPro" id="IPR039694">
    <property type="entry name" value="WDR11"/>
</dbReference>
<gene>
    <name evidence="5" type="primary">Wdr11</name>
    <name evidence="5" type="ORF">CFP56_017075</name>
</gene>
<dbReference type="InterPro" id="IPR057853">
    <property type="entry name" value="Beta-prop_WDR11_2nd"/>
</dbReference>
<feature type="domain" description="WDR11 second beta-propeller" evidence="3">
    <location>
        <begin position="843"/>
        <end position="917"/>
    </location>
</feature>
<sequence length="1345" mass="146836">MKRSSLQSMRLLAFPASSSVAILDSRSLQLITTLPLPPPNSSNSLSPFVTSVRWTPLPLRRDLLTTEPSSSHLLLAAGDRQGRIALFDFRSRSPILWFETDSASSKSGVQDLCWVQARPDSYLLAAISGVSTLSLYNTSTGRCFFKYDAAPEFLSCLRRDPFDSRHFCVLGLKGFLLSVKVLGETEDSIVLKELQVRTDCSELQRLERDAAASASGTGNGSNSSAPASAVFPLYAVKFTFSPQWRYIVFITFPRELIVFDLRYESSLFSSALPRGCGKFLDVLPDPNNELIYCAHLDGKLSTWRRKEGEQVHIMCAIEELIPSIGTPVPSPSILAVIICQSDSTFQNVGKLYSDVSHSPSPDVDFDTPFDFCDEPLLVSKTHLISISDDGKIWNWLLTAEGPENTQKDDTNLGLVADVSEVPVPGTNANTVISSSSGSFTEAGKQPEHMDGGRSCPSNSTSSLADMSFKVLHLYSQSISLMQISLVGQLQLLSSTVTILAVPSPSLTATLARGGNIPAVAVPLVALGTQSGTIDIVDVSANAIAASFSVHNGMVRGLRWLGNSRLVSFSYSQANEKSGGYINRLVVTCVRSGLNKMFRVLQKPERAPIRALRASSSGRYLLILFRDAPVEVWAMTKTPIMLRSLALPFTVLEWTLPTVPRPVQNGPSTQSSLLSRDRTAVSSDVASTQTVASSSDSKAVSSEGSQDDSSESFAFALVNGALGVFEVQGRRIRDFRSGNIRWWDVTTGHSSSFSTHREGIRRIKFSPFVSGDRSRGRIAVLFYDNTFSAFDLDSQDPLANSHLQPQFPGTLVLELDWLPLRTDKNDPLILCIAGADSSFRLVEDSQDPLANSHLQPQFPGTLVLELDWLPLRTDKNDPLILCIAGADSSFRLVEVNTNDKKIGYGPQSRTVKERFRPMPICAPILLPTPHALALRMILQLGVKASWFNTCSTNLEKRPHLIPGTASYTGDLRSYMIDLPPVGDAVVPEMLLKVLEPYRKEGCILDDERAKLYAKVVNKGCAARFAFAAAIFGESSEALFWLQLPRALNYLINKLVNKSPQKVHVSASTSELDNTALLKRITSKERSMPGKGKKDALSQGQLRLMAFEQEELWEAANERIPWHEKLEGEEAIQNRVHDLVSVGNLEAAVSLLLSTPPESSYFSANALRAVALSSAVSRSLLELAVKVVAANMVRTDRSLSGTHLLCAVGRYQEACSQLQDAGCWTDAATLAAAHLKGCYKGGLSILFALNITFGGAGALQEALAALREAQQPDTAAMFVLACREIYAEIIADLGDLDDESSSLVKDKLRNLPVLDPENEDVIAVGECYGQYQRKLVHLCMDSQPFSD</sequence>
<evidence type="ECO:0000256" key="1">
    <source>
        <dbReference type="SAM" id="MobiDB-lite"/>
    </source>
</evidence>
<dbReference type="Pfam" id="PF23752">
    <property type="entry name" value="Beta-prop_WDR11_2nd"/>
    <property type="match status" value="2"/>
</dbReference>
<dbReference type="SUPFAM" id="SSF50998">
    <property type="entry name" value="Quinoprotein alcohol dehydrogenase-like"/>
    <property type="match status" value="1"/>
</dbReference>
<reference evidence="5" key="1">
    <citation type="submission" date="2017-12" db="EMBL/GenBank/DDBJ databases">
        <authorList>
            <person name="Barbosa P."/>
            <person name="Usie A."/>
            <person name="Ramos A.M."/>
        </authorList>
    </citation>
    <scope>NUCLEOTIDE SEQUENCE</scope>
    <source>
        <strain evidence="5">HL8</strain>
        <tissue evidence="5">Leaves</tissue>
    </source>
</reference>
<dbReference type="InterPro" id="IPR036322">
    <property type="entry name" value="WD40_repeat_dom_sf"/>
</dbReference>
<dbReference type="PANTHER" id="PTHR14593:SF5">
    <property type="entry name" value="WD REPEAT-CONTAINING PROTEIN 11"/>
    <property type="match status" value="1"/>
</dbReference>
<dbReference type="PANTHER" id="PTHR14593">
    <property type="entry name" value="WD REPEAT-CONTAINING PROTEIN 11"/>
    <property type="match status" value="1"/>
</dbReference>
<dbReference type="SUPFAM" id="SSF50978">
    <property type="entry name" value="WD40 repeat-like"/>
    <property type="match status" value="1"/>
</dbReference>
<evidence type="ECO:0000259" key="4">
    <source>
        <dbReference type="Pfam" id="PF23753"/>
    </source>
</evidence>
<reference evidence="5" key="3">
    <citation type="submission" date="2023-07" db="EMBL/GenBank/DDBJ databases">
        <title>An improved reference 1 genome and first organelle genomes of Quercus suber.</title>
        <authorList>
            <consortium name="Genosuber Consortium"/>
            <person name="Usie A."/>
            <person name="Serra O."/>
            <person name="Barros P."/>
        </authorList>
    </citation>
    <scope>NUCLEOTIDE SEQUENCE</scope>
    <source>
        <strain evidence="5">HL8</strain>
        <tissue evidence="5">Leaves</tissue>
    </source>
</reference>
<evidence type="ECO:0000259" key="2">
    <source>
        <dbReference type="Pfam" id="PF23751"/>
    </source>
</evidence>
<dbReference type="EMBL" id="PKMF04000026">
    <property type="protein sequence ID" value="KAK7857587.1"/>
    <property type="molecule type" value="Genomic_DNA"/>
</dbReference>